<dbReference type="Pfam" id="PF00216">
    <property type="entry name" value="Bac_DNA_binding"/>
    <property type="match status" value="1"/>
</dbReference>
<dbReference type="InterPro" id="IPR000119">
    <property type="entry name" value="Hist_DNA-bd"/>
</dbReference>
<keyword evidence="5" id="KW-1185">Reference proteome</keyword>
<evidence type="ECO:0000256" key="3">
    <source>
        <dbReference type="SAM" id="MobiDB-lite"/>
    </source>
</evidence>
<gene>
    <name evidence="4" type="ORF">C8N32_12618</name>
</gene>
<evidence type="ECO:0000313" key="4">
    <source>
        <dbReference type="EMBL" id="PTN00674.1"/>
    </source>
</evidence>
<evidence type="ECO:0000256" key="2">
    <source>
        <dbReference type="ARBA" id="ARBA00023125"/>
    </source>
</evidence>
<comment type="similarity">
    <text evidence="1">Belongs to the bacterial histone-like protein family.</text>
</comment>
<dbReference type="EMBL" id="QAAA01000026">
    <property type="protein sequence ID" value="PTN00674.1"/>
    <property type="molecule type" value="Genomic_DNA"/>
</dbReference>
<feature type="region of interest" description="Disordered" evidence="3">
    <location>
        <begin position="1"/>
        <end position="34"/>
    </location>
</feature>
<accession>A0A2T5BNV5</accession>
<dbReference type="AlphaFoldDB" id="A0A2T5BNV5"/>
<dbReference type="Proteomes" id="UP000243859">
    <property type="component" value="Unassembled WGS sequence"/>
</dbReference>
<name>A0A2T5BNV5_9RHOB</name>
<dbReference type="Gene3D" id="4.10.520.10">
    <property type="entry name" value="IHF-like DNA-binding proteins"/>
    <property type="match status" value="1"/>
</dbReference>
<dbReference type="GO" id="GO:0030527">
    <property type="term" value="F:structural constituent of chromatin"/>
    <property type="evidence" value="ECO:0007669"/>
    <property type="project" value="InterPro"/>
</dbReference>
<proteinExistence type="inferred from homology"/>
<evidence type="ECO:0000256" key="1">
    <source>
        <dbReference type="ARBA" id="ARBA00010529"/>
    </source>
</evidence>
<reference evidence="4 5" key="1">
    <citation type="submission" date="2018-04" db="EMBL/GenBank/DDBJ databases">
        <title>Genomic Encyclopedia of Archaeal and Bacterial Type Strains, Phase II (KMG-II): from individual species to whole genera.</title>
        <authorList>
            <person name="Goeker M."/>
        </authorList>
    </citation>
    <scope>NUCLEOTIDE SEQUENCE [LARGE SCALE GENOMIC DNA]</scope>
    <source>
        <strain evidence="4 5">DSM 18064</strain>
    </source>
</reference>
<dbReference type="GO" id="GO:0003677">
    <property type="term" value="F:DNA binding"/>
    <property type="evidence" value="ECO:0007669"/>
    <property type="project" value="UniProtKB-KW"/>
</dbReference>
<organism evidence="4 5">
    <name type="scientific">Rhodovulum imhoffii</name>
    <dbReference type="NCBI Taxonomy" id="365340"/>
    <lineage>
        <taxon>Bacteria</taxon>
        <taxon>Pseudomonadati</taxon>
        <taxon>Pseudomonadota</taxon>
        <taxon>Alphaproteobacteria</taxon>
        <taxon>Rhodobacterales</taxon>
        <taxon>Paracoccaceae</taxon>
        <taxon>Rhodovulum</taxon>
    </lineage>
</organism>
<sequence length="139" mass="15020">MATRKASPTRTRKPAVKVRSAEEPAAVARPVTASVKATVKSEAGADTGQGQPLRRPELVDRVVEVSGMKKKDVKPIVEAMLHVLGEAFAANEEMILHPLGRVKIDRQKDAGNATVIRARIRRNANAVDKAKDPLADPEE</sequence>
<comment type="caution">
    <text evidence="4">The sequence shown here is derived from an EMBL/GenBank/DDBJ whole genome shotgun (WGS) entry which is preliminary data.</text>
</comment>
<dbReference type="RefSeq" id="WP_107893546.1">
    <property type="nucleotide sequence ID" value="NZ_NHSI01000047.1"/>
</dbReference>
<dbReference type="InterPro" id="IPR010992">
    <property type="entry name" value="IHF-like_DNA-bd_dom_sf"/>
</dbReference>
<evidence type="ECO:0000313" key="5">
    <source>
        <dbReference type="Proteomes" id="UP000243859"/>
    </source>
</evidence>
<dbReference type="SUPFAM" id="SSF47729">
    <property type="entry name" value="IHF-like DNA-binding proteins"/>
    <property type="match status" value="1"/>
</dbReference>
<keyword evidence="2 4" id="KW-0238">DNA-binding</keyword>
<dbReference type="OrthoDB" id="7873378at2"/>
<protein>
    <submittedName>
        <fullName evidence="4">DNA-binding protein</fullName>
    </submittedName>
</protein>